<evidence type="ECO:0000256" key="1">
    <source>
        <dbReference type="SAM" id="Coils"/>
    </source>
</evidence>
<feature type="compositionally biased region" description="Polar residues" evidence="2">
    <location>
        <begin position="1041"/>
        <end position="1106"/>
    </location>
</feature>
<evidence type="ECO:0000313" key="5">
    <source>
        <dbReference type="Proteomes" id="UP000240325"/>
    </source>
</evidence>
<feature type="compositionally biased region" description="Low complexity" evidence="2">
    <location>
        <begin position="1020"/>
        <end position="1040"/>
    </location>
</feature>
<accession>A0A2H4UV83</accession>
<feature type="region of interest" description="Disordered" evidence="2">
    <location>
        <begin position="1020"/>
        <end position="1123"/>
    </location>
</feature>
<evidence type="ECO:0000313" key="4">
    <source>
        <dbReference type="EMBL" id="ATZ80830.1"/>
    </source>
</evidence>
<feature type="coiled-coil region" evidence="1">
    <location>
        <begin position="953"/>
        <end position="994"/>
    </location>
</feature>
<feature type="domain" description="Helicase ATP-binding" evidence="3">
    <location>
        <begin position="251"/>
        <end position="461"/>
    </location>
</feature>
<dbReference type="GO" id="GO:0004386">
    <property type="term" value="F:helicase activity"/>
    <property type="evidence" value="ECO:0007669"/>
    <property type="project" value="UniProtKB-KW"/>
</dbReference>
<keyword evidence="5" id="KW-1185">Reference proteome</keyword>
<reference evidence="4" key="1">
    <citation type="journal article" date="2017" name="Elife">
        <title>The kinetoplastid-infecting Bodo saltans virus (BsV), a window into the most abundant giant viruses in the sea.</title>
        <authorList>
            <person name="Deeg C.M."/>
            <person name="Chow C.-E.T."/>
            <person name="Suttle C.A."/>
        </authorList>
    </citation>
    <scope>NUCLEOTIDE SEQUENCE</scope>
    <source>
        <strain evidence="4">NG1</strain>
    </source>
</reference>
<name>A0A2H4UV83_9VIRU</name>
<feature type="compositionally biased region" description="Low complexity" evidence="2">
    <location>
        <begin position="1107"/>
        <end position="1121"/>
    </location>
</feature>
<dbReference type="EMBL" id="MF782455">
    <property type="protein sequence ID" value="ATZ80830.1"/>
    <property type="molecule type" value="Genomic_DNA"/>
</dbReference>
<dbReference type="InterPro" id="IPR014001">
    <property type="entry name" value="Helicase_ATP-bd"/>
</dbReference>
<keyword evidence="4" id="KW-0378">Hydrolase</keyword>
<feature type="coiled-coil region" evidence="1">
    <location>
        <begin position="679"/>
        <end position="706"/>
    </location>
</feature>
<dbReference type="InterPro" id="IPR027417">
    <property type="entry name" value="P-loop_NTPase"/>
</dbReference>
<protein>
    <submittedName>
        <fullName evidence="4">DEXDc helicase</fullName>
    </submittedName>
</protein>
<evidence type="ECO:0000256" key="2">
    <source>
        <dbReference type="SAM" id="MobiDB-lite"/>
    </source>
</evidence>
<keyword evidence="4" id="KW-0347">Helicase</keyword>
<evidence type="ECO:0000259" key="3">
    <source>
        <dbReference type="SMART" id="SM00487"/>
    </source>
</evidence>
<organism evidence="4">
    <name type="scientific">Bodo saltans virus</name>
    <dbReference type="NCBI Taxonomy" id="2024608"/>
    <lineage>
        <taxon>Viruses</taxon>
        <taxon>Varidnaviria</taxon>
        <taxon>Bamfordvirae</taxon>
        <taxon>Nucleocytoviricota</taxon>
        <taxon>Megaviricetes</taxon>
        <taxon>Imitervirales</taxon>
        <taxon>Mimiviridae</taxon>
        <taxon>Klosneuvirinae</taxon>
        <taxon>Theiavirus</taxon>
        <taxon>Theiavirus salishense</taxon>
    </lineage>
</organism>
<keyword evidence="4" id="KW-0067">ATP-binding</keyword>
<dbReference type="Gene3D" id="3.40.50.300">
    <property type="entry name" value="P-loop containing nucleotide triphosphate hydrolases"/>
    <property type="match status" value="1"/>
</dbReference>
<dbReference type="SUPFAM" id="SSF52540">
    <property type="entry name" value="P-loop containing nucleoside triphosphate hydrolases"/>
    <property type="match status" value="2"/>
</dbReference>
<keyword evidence="1" id="KW-0175">Coiled coil</keyword>
<dbReference type="SMART" id="SM00487">
    <property type="entry name" value="DEXDc"/>
    <property type="match status" value="1"/>
</dbReference>
<dbReference type="Proteomes" id="UP000240325">
    <property type="component" value="Segment"/>
</dbReference>
<gene>
    <name evidence="4" type="ORF">BMW23_0784</name>
</gene>
<proteinExistence type="predicted"/>
<sequence length="1150" mass="133281">MTEFVNDKLQGLSDKFTQDDWGAIERKFNTFELKVLESQKMLALSDKYEYKQEYNILGEILYCSNRQLLEKPLQLVFPQSTITKIAETEIENKKKKEKKEKEKPQSAKDKIILENSKNRAKTQIETVLKTFGTEFNPKYAFNSDIIEIKGIGLLYTGHYLYSNHMNYNKTKHLSFVYTVMISIERFINNCKKIQGKTLLNTKEYPSSTLLDDLNVWFDKLKSIYTYNGFAICDYAPELLVYTDFDKAIPSMGIRPRNHQIEIMHKIKQYYDEGLLIIYRPPMSSGKTTFIVALCHHIESLRKDNSNVQLIFACNLPPVREHAASLCYNANIKFGIGCKEIIDKSSNKKKYRIINHNSCLKDSDRVAIITSPEIAYDILKDNSMVKNEYVLFVDEPTVGADNENSETLKTNMSVISVAPKRTILSSATFPEIDMIQNITKYISNKYNGIHFDDVYSNEIQIGCDVKTYDFDIVVPHLNIETQSQLLETIDTIKKNPFLGRIYTSDVVRSLWKSMSDVNIQVPDIMKIFSNIDNMSSNKVREIAMELLDILATQNDDIIKKICTSNICVEHVNLTGIQTEEKEIKIDCKNTNNEETNFWNNNDDDENENENENIENPINCKKNSLDFKKLITSQAWIMQNVTLIATKDPMQFVEQYFYNFVHNDIYTHQLNISDEGNIQYYKNTKNILKIYEKELADVNKQRDSFEKSLDKKKKVNSTNKQHDMDGFKEIKDRDIMTKDEIDKKIQEFDDCPVKIKFPDFGHINSKAHMEKYASENIHKIHKKNLRTVFPIELIKYHQFNVPDEILTLLFAGVGIYSMIDKNICPNYTKTVLELASAGLLAYIVSDVSICYGTNYPISRVIVTDDFAKEHSINTLFQLFGRAGRVGRSWIAVIYVSQTIANSIIEYTHKKIKVTVEAENMSNMFDKFMKKKSVMDHTYLNYAITKYILKPEKQKQEELEKKIQEELLKKKAIEEQKEKEELEKQKYTENKSNQYNNYWLNNRHQQNTNTSVTSNVQLRTNTATATTTTNVQQNTNTNTNTNTYSNVRPSVNTYSNVRQNTNTSYNTRQNTNTSYNTRQNTNTSYNTRQNTNVSASSNTRQNTNASVPYNTRQNTNTNTSASSNVRQNEQQMFIRTGEIKTSIDAKNVWKRKD</sequence>
<keyword evidence="4" id="KW-0547">Nucleotide-binding</keyword>